<evidence type="ECO:0000313" key="9">
    <source>
        <dbReference type="Proteomes" id="UP000694397"/>
    </source>
</evidence>
<reference evidence="8" key="3">
    <citation type="submission" date="2025-09" db="UniProtKB">
        <authorList>
            <consortium name="Ensembl"/>
        </authorList>
    </citation>
    <scope>IDENTIFICATION</scope>
</reference>
<protein>
    <submittedName>
        <fullName evidence="8">TIAM Rac1 associated GEF 2</fullName>
    </submittedName>
</protein>
<evidence type="ECO:0000259" key="4">
    <source>
        <dbReference type="PROSITE" id="PS50003"/>
    </source>
</evidence>
<dbReference type="PROSITE" id="PS50106">
    <property type="entry name" value="PDZ"/>
    <property type="match status" value="1"/>
</dbReference>
<feature type="domain" description="PDZ" evidence="6">
    <location>
        <begin position="990"/>
        <end position="1051"/>
    </location>
</feature>
<accession>A0A8C9UXC4</accession>
<dbReference type="Gene3D" id="2.30.42.10">
    <property type="match status" value="1"/>
</dbReference>
<reference evidence="8" key="2">
    <citation type="submission" date="2025-08" db="UniProtKB">
        <authorList>
            <consortium name="Ensembl"/>
        </authorList>
    </citation>
    <scope>IDENTIFICATION</scope>
</reference>
<dbReference type="FunFam" id="1.20.900.10:FF:000012">
    <property type="entry name" value="T cell lymphoma invasion and metastasis 1"/>
    <property type="match status" value="1"/>
</dbReference>
<reference evidence="8 9" key="1">
    <citation type="submission" date="2019-04" db="EMBL/GenBank/DDBJ databases">
        <authorList>
            <consortium name="Wellcome Sanger Institute Data Sharing"/>
        </authorList>
    </citation>
    <scope>NUCLEOTIDE SEQUENCE [LARGE SCALE GENOMIC DNA]</scope>
</reference>
<dbReference type="SUPFAM" id="SSF50156">
    <property type="entry name" value="PDZ domain-like"/>
    <property type="match status" value="1"/>
</dbReference>
<feature type="compositionally biased region" description="Polar residues" evidence="3">
    <location>
        <begin position="1576"/>
        <end position="1588"/>
    </location>
</feature>
<dbReference type="CDD" id="cd01255">
    <property type="entry name" value="PH2_Tiam1_2"/>
    <property type="match status" value="1"/>
</dbReference>
<dbReference type="Pfam" id="PF02196">
    <property type="entry name" value="RBD"/>
    <property type="match status" value="1"/>
</dbReference>
<keyword evidence="2" id="KW-0677">Repeat</keyword>
<dbReference type="CDD" id="cd01230">
    <property type="entry name" value="PH1_Tiam1_2"/>
    <property type="match status" value="1"/>
</dbReference>
<dbReference type="PROSITE" id="PS50010">
    <property type="entry name" value="DH_2"/>
    <property type="match status" value="1"/>
</dbReference>
<dbReference type="InterPro" id="IPR035899">
    <property type="entry name" value="DBL_dom_sf"/>
</dbReference>
<dbReference type="Ensembl" id="ENSSFOT00015002424.2">
    <property type="protein sequence ID" value="ENSSFOP00015002380.2"/>
    <property type="gene ID" value="ENSSFOG00015001613.2"/>
</dbReference>
<name>A0A8C9UXC4_SCLFO</name>
<organism evidence="8 9">
    <name type="scientific">Scleropages formosus</name>
    <name type="common">Asian bonytongue</name>
    <name type="synonym">Osteoglossum formosum</name>
    <dbReference type="NCBI Taxonomy" id="113540"/>
    <lineage>
        <taxon>Eukaryota</taxon>
        <taxon>Metazoa</taxon>
        <taxon>Chordata</taxon>
        <taxon>Craniata</taxon>
        <taxon>Vertebrata</taxon>
        <taxon>Euteleostomi</taxon>
        <taxon>Actinopterygii</taxon>
        <taxon>Neopterygii</taxon>
        <taxon>Teleostei</taxon>
        <taxon>Osteoglossocephala</taxon>
        <taxon>Osteoglossomorpha</taxon>
        <taxon>Osteoglossiformes</taxon>
        <taxon>Osteoglossidae</taxon>
        <taxon>Scleropages</taxon>
    </lineage>
</organism>
<dbReference type="Gene3D" id="1.20.900.10">
    <property type="entry name" value="Dbl homology (DH) domain"/>
    <property type="match status" value="1"/>
</dbReference>
<feature type="region of interest" description="Disordered" evidence="3">
    <location>
        <begin position="1641"/>
        <end position="1663"/>
    </location>
</feature>
<feature type="domain" description="PH" evidence="4">
    <location>
        <begin position="585"/>
        <end position="699"/>
    </location>
</feature>
<keyword evidence="9" id="KW-1185">Reference proteome</keyword>
<feature type="region of interest" description="Disordered" evidence="3">
    <location>
        <begin position="463"/>
        <end position="510"/>
    </location>
</feature>
<dbReference type="Pfam" id="PF23014">
    <property type="entry name" value="PH_Tiam1"/>
    <property type="match status" value="1"/>
</dbReference>
<feature type="region of interest" description="Disordered" evidence="3">
    <location>
        <begin position="1"/>
        <end position="27"/>
    </location>
</feature>
<dbReference type="SUPFAM" id="SSF50729">
    <property type="entry name" value="PH domain-like"/>
    <property type="match status" value="2"/>
</dbReference>
<dbReference type="SMART" id="SM00228">
    <property type="entry name" value="PDZ"/>
    <property type="match status" value="1"/>
</dbReference>
<dbReference type="InterPro" id="IPR043537">
    <property type="entry name" value="Tiam1/Tiam2/Sif"/>
</dbReference>
<evidence type="ECO:0000259" key="6">
    <source>
        <dbReference type="PROSITE" id="PS50106"/>
    </source>
</evidence>
<evidence type="ECO:0000256" key="3">
    <source>
        <dbReference type="SAM" id="MobiDB-lite"/>
    </source>
</evidence>
<dbReference type="SMART" id="SM00325">
    <property type="entry name" value="RhoGEF"/>
    <property type="match status" value="1"/>
</dbReference>
<evidence type="ECO:0000259" key="5">
    <source>
        <dbReference type="PROSITE" id="PS50010"/>
    </source>
</evidence>
<dbReference type="InterPro" id="IPR040655">
    <property type="entry name" value="TIAM1_CC-Ex"/>
</dbReference>
<dbReference type="PANTHER" id="PTHR46001">
    <property type="entry name" value="TIAM (MAMMALIAN TUMOR INVASION AND METASTASIS FACTOR) HOMOLOG"/>
    <property type="match status" value="1"/>
</dbReference>
<dbReference type="CDD" id="cd00136">
    <property type="entry name" value="PDZ_canonical"/>
    <property type="match status" value="1"/>
</dbReference>
<dbReference type="Pfam" id="PF00621">
    <property type="entry name" value="RhoGEF"/>
    <property type="match status" value="1"/>
</dbReference>
<dbReference type="PROSITE" id="PS00741">
    <property type="entry name" value="DH_1"/>
    <property type="match status" value="1"/>
</dbReference>
<dbReference type="InterPro" id="IPR001478">
    <property type="entry name" value="PDZ"/>
</dbReference>
<dbReference type="InterPro" id="IPR036034">
    <property type="entry name" value="PDZ_sf"/>
</dbReference>
<feature type="compositionally biased region" description="Polar residues" evidence="3">
    <location>
        <begin position="492"/>
        <end position="502"/>
    </location>
</feature>
<dbReference type="InterPro" id="IPR001331">
    <property type="entry name" value="GDS_CDC24_CS"/>
</dbReference>
<dbReference type="InterPro" id="IPR055230">
    <property type="entry name" value="PH_Tiam1/2"/>
</dbReference>
<sequence>MGNADSQASIPGPRGTSFMLPRKPKPYSLRFRPAKQKVLSPHSWWRGREGGSGYKSRALGRSSVFQQKNGQNYSLRQYECFTLGSNDNGKLPAETFHSHPYCELGEQNSYIRECSSHPLVRNGMPGVASPWELVQESCSPRVLVREDGSLQVDFPSTGGSAPDRSARPVHLLKFSPYRTAPDHVMTSTDPTLRTSKGSSLSSDGSWYDSPWGMVGELSDAEKSCSSGQTYDNVNRVSTNSFNLTEEKSTLVSANSSDLTEENPTRIYTNSYNRSGENHIVDNMKLITPIEQDCTGNNNNYGSVKENFKRVHANSSSLPEENCIRNNTSCSVTQDCCLRDSTSSSGHSEDYNIKDSVALQGSRRALDQGSSPVFFADLYRDRRMAVTFPTARDFTPSFLDVSSTDRHASCASIMDEAAEEKCSGVKEYTSYTLPCRKAVPVTDSNARKSSLKSRLRRISDWTGSLSRKKRKLQEPRSNDNEGLDSGVDMQTVEGGSTSQTSNPAWHPDIPQVPSLPYSVTMPALSGSADNDCAAFRQNVYETFMRELETVHGSAEPELFEETAETSSDSGGSLEQLDMLLEKEQGVVRKAGFLSFKPLITLNKDHKLELVARRKWKRYWVTLKGCMLLFYETHGKSPPEQDPPPRYALFAEESIVQAVPEHPKKENVFCLSNVYGDVYLFQAASQTDLENWATAVHSASASLLAKRHGKEDTVRLLCSQTRSLLQKIDMDSKLKKMADLQLSVVCDYKNRRAIGSQIQQWEQNLEKFNMDLFRMRCYLASLQGDELPNPKILLAAASRPSKMALSRLGIFSVSSFHALVCSRDEATLRRRSCSVSQGVPSRRGLFSSLKGLDTLAKRGRDKRQSVSQILESNTGGHLGHFPPSSFEKVDGLANLYSVAPPEGSQWNSSGERQTCVHFADGQAINVSLKPDHTVADVLSLTCRLKQLDPQKHCLRVWVRMGQDTQLSTPAPTDVVQDLLCDKLEVFPLNIFILSMTRPISTMDFGFAVTGHVDGSGNSHMFVSEVLQHGLAFTEGLRSGDEILVLNGTSVSTLDLGQMQTLFGQQKLNLVIKREDTVTQEQAPTWPDSHPMEPCSSVLPLSQSRTLGKSQQEQHCMQPFADVSSVPDIPCSSIGHEFEEEPLQSNPVDAAHTVKSMETVTTPFSEVQENTRVMMEYPGDSQPSLLHPPCLRHMSDTERLRKVVQELVDTEKSYVKDLSCLFEIYLKPLQSQTFLSLEEMESLFGSLPEMLDFQRVFLQTLEEHIASSPDFNTLETPGQFQKLLFSLGGSFLYYADHFKLYSGFCANHIKVQKVLERAKTDWAFKDFLEARNPTKQHSSTLESYLIKPVQRVLKYPLLLRELVSLTDADSEEHSHLTEGLKAMEKVASHINEMQKIYEEYGTVFDQLVAEQSGSEKQITEISMGEFLMHSSAVWLNPFPSLGRMRKDPKLTVFVFKKAVILVCRESSKVKKKMGTARSAYSHGDLDPFKFRWLIPLSALQVRQGSAAASEANCVWELVHTKSELEGRPETTFQLWSSVQESKASAVKVIRSLLRENVRRTALVDRASGLRLGSASSARPPTSRTGSIQVSWMSKEPCPSTSVLANMLKGGQVDPDKGGLSSSTYNRGCDVGESLLASQELPPVSQQHFLSSDGGSQESGVQGENNSLGGAVHCDSLTSAIEAHLQRLWITEATPLSKAAPCVEPEGAELDTPVKQPNPLTRTAEIHDENHGPSLDDTPAVDLNSLLERDFSVQSLTSVLNEDCFFDKEEGKTPTATV</sequence>
<dbReference type="OrthoDB" id="8059989at2759"/>
<dbReference type="PROSITE" id="PS50003">
    <property type="entry name" value="PH_DOMAIN"/>
    <property type="match status" value="1"/>
</dbReference>
<dbReference type="Pfam" id="PF00169">
    <property type="entry name" value="PH"/>
    <property type="match status" value="1"/>
</dbReference>
<dbReference type="PROSITE" id="PS50898">
    <property type="entry name" value="RBD"/>
    <property type="match status" value="1"/>
</dbReference>
<feature type="region of interest" description="Disordered" evidence="3">
    <location>
        <begin position="1568"/>
        <end position="1589"/>
    </location>
</feature>
<dbReference type="Gene3D" id="2.30.29.30">
    <property type="entry name" value="Pleckstrin-homology domain (PH domain)/Phosphotyrosine-binding domain (PTB)"/>
    <property type="match status" value="2"/>
</dbReference>
<dbReference type="GO" id="GO:0005085">
    <property type="term" value="F:guanyl-nucleotide exchange factor activity"/>
    <property type="evidence" value="ECO:0007669"/>
    <property type="project" value="UniProtKB-KW"/>
</dbReference>
<feature type="domain" description="DH" evidence="5">
    <location>
        <begin position="1196"/>
        <end position="1390"/>
    </location>
</feature>
<dbReference type="InterPro" id="IPR003116">
    <property type="entry name" value="RBD_dom"/>
</dbReference>
<dbReference type="InterPro" id="IPR000219">
    <property type="entry name" value="DH_dom"/>
</dbReference>
<keyword evidence="1" id="KW-0344">Guanine-nucleotide releasing factor</keyword>
<feature type="domain" description="RBD" evidence="7">
    <location>
        <begin position="910"/>
        <end position="981"/>
    </location>
</feature>
<dbReference type="InterPro" id="IPR011993">
    <property type="entry name" value="PH-like_dom_sf"/>
</dbReference>
<dbReference type="GO" id="GO:0007264">
    <property type="term" value="P:small GTPase-mediated signal transduction"/>
    <property type="evidence" value="ECO:0007669"/>
    <property type="project" value="InterPro"/>
</dbReference>
<evidence type="ECO:0000313" key="8">
    <source>
        <dbReference type="Ensembl" id="ENSSFOP00015002380.2"/>
    </source>
</evidence>
<gene>
    <name evidence="8" type="primary">TIAM2</name>
    <name evidence="8" type="synonym">LOC108929282</name>
</gene>
<dbReference type="Gene3D" id="6.10.140.680">
    <property type="match status" value="1"/>
</dbReference>
<dbReference type="GeneTree" id="ENSGT00940000157012"/>
<dbReference type="SUPFAM" id="SSF48065">
    <property type="entry name" value="DBL homology domain (DH-domain)"/>
    <property type="match status" value="1"/>
</dbReference>
<dbReference type="PANTHER" id="PTHR46001:SF5">
    <property type="entry name" value="RHO GUANINE NUCLEOTIDE EXCHANGE FACTOR TIAM2"/>
    <property type="match status" value="1"/>
</dbReference>
<dbReference type="InterPro" id="IPR001849">
    <property type="entry name" value="PH_domain"/>
</dbReference>
<proteinExistence type="predicted"/>
<dbReference type="SMART" id="SM00233">
    <property type="entry name" value="PH"/>
    <property type="match status" value="1"/>
</dbReference>
<dbReference type="Proteomes" id="UP000694397">
    <property type="component" value="Chromosome 1"/>
</dbReference>
<dbReference type="CDD" id="cd00160">
    <property type="entry name" value="RhoGEF"/>
    <property type="match status" value="1"/>
</dbReference>
<dbReference type="Pfam" id="PF18385">
    <property type="entry name" value="Tiam_CC_Ex"/>
    <property type="match status" value="1"/>
</dbReference>
<dbReference type="Pfam" id="PF00595">
    <property type="entry name" value="PDZ"/>
    <property type="match status" value="1"/>
</dbReference>
<evidence type="ECO:0000256" key="1">
    <source>
        <dbReference type="ARBA" id="ARBA00022658"/>
    </source>
</evidence>
<evidence type="ECO:0000259" key="7">
    <source>
        <dbReference type="PROSITE" id="PS50898"/>
    </source>
</evidence>
<evidence type="ECO:0000256" key="2">
    <source>
        <dbReference type="ARBA" id="ARBA00022737"/>
    </source>
</evidence>